<dbReference type="Gene3D" id="3.80.10.10">
    <property type="entry name" value="Ribonuclease Inhibitor"/>
    <property type="match status" value="1"/>
</dbReference>
<dbReference type="Proteomes" id="UP000626092">
    <property type="component" value="Unassembled WGS sequence"/>
</dbReference>
<keyword evidence="4" id="KW-0067">ATP-binding</keyword>
<evidence type="ECO:0000313" key="7">
    <source>
        <dbReference type="EMBL" id="KAF7150565.1"/>
    </source>
</evidence>
<dbReference type="Pfam" id="PF18052">
    <property type="entry name" value="Rx_N"/>
    <property type="match status" value="1"/>
</dbReference>
<dbReference type="InterPro" id="IPR038005">
    <property type="entry name" value="RX-like_CC"/>
</dbReference>
<sequence>MALVAVSSVINSTLVPLLSGEVKLLRNIHTEVASIKAELESIMSFLKDADSSPKLENERAKTWVKQVRALAYQIEDIIDEYILHLAENRKIGNEIKKRADRYGFSSFELGSSSKTEENVHDDPRVASLFIEEDEVVGIESTEEELIHRLLNRESNRTVTSLVDLQDAPLDQLHEDVGNLLHFAILKLRKLQHLIIPQGVKIREGIGHFEGLQTLRNVESNDDLIKELEDMRQLRKLGIRNLKREYCKALCTAIEKMNHLQSLSVWAIGGYKILDLHSLSCPPVSLQHLCLYGCLETLPNWISRLDNLVSLKLIQSGLTGAHAIKALQALPNLLKLEFFNGYNGEQLYFDVGAFPKLKSLYLRGLEGLNSLVIEEGGLPVLKKLQIVCCPQLKEVPSGIRNLRELKSLIFWDVPTKFLDRMQPGIGQDYLVIEHIHSVQFLWYDGGGLFRVYTPQEFQDARESQRLNELEGMEGV</sequence>
<dbReference type="GO" id="GO:0006952">
    <property type="term" value="P:defense response"/>
    <property type="evidence" value="ECO:0007669"/>
    <property type="project" value="UniProtKB-KW"/>
</dbReference>
<evidence type="ECO:0000256" key="2">
    <source>
        <dbReference type="ARBA" id="ARBA00022741"/>
    </source>
</evidence>
<comment type="caution">
    <text evidence="7">The sequence shown here is derived from an EMBL/GenBank/DDBJ whole genome shotgun (WGS) entry which is preliminary data.</text>
</comment>
<dbReference type="GO" id="GO:0005524">
    <property type="term" value="F:ATP binding"/>
    <property type="evidence" value="ECO:0007669"/>
    <property type="project" value="UniProtKB-KW"/>
</dbReference>
<keyword evidence="8" id="KW-1185">Reference proteome</keyword>
<dbReference type="Pfam" id="PF23598">
    <property type="entry name" value="LRR_14"/>
    <property type="match status" value="1"/>
</dbReference>
<dbReference type="EMBL" id="WJXA01000002">
    <property type="protein sequence ID" value="KAF7150565.1"/>
    <property type="molecule type" value="Genomic_DNA"/>
</dbReference>
<accession>A0A834LSH3</accession>
<evidence type="ECO:0000256" key="3">
    <source>
        <dbReference type="ARBA" id="ARBA00022821"/>
    </source>
</evidence>
<keyword evidence="2" id="KW-0547">Nucleotide-binding</keyword>
<evidence type="ECO:0008006" key="9">
    <source>
        <dbReference type="Google" id="ProtNLM"/>
    </source>
</evidence>
<dbReference type="OrthoDB" id="598235at2759"/>
<dbReference type="CDD" id="cd14798">
    <property type="entry name" value="RX-CC_like"/>
    <property type="match status" value="1"/>
</dbReference>
<dbReference type="InterPro" id="IPR041118">
    <property type="entry name" value="Rx_N"/>
</dbReference>
<keyword evidence="1" id="KW-0677">Repeat</keyword>
<reference evidence="7" key="1">
    <citation type="submission" date="2019-11" db="EMBL/GenBank/DDBJ databases">
        <authorList>
            <person name="Liu Y."/>
            <person name="Hou J."/>
            <person name="Li T.-Q."/>
            <person name="Guan C.-H."/>
            <person name="Wu X."/>
            <person name="Wu H.-Z."/>
            <person name="Ling F."/>
            <person name="Zhang R."/>
            <person name="Shi X.-G."/>
            <person name="Ren J.-P."/>
            <person name="Chen E.-F."/>
            <person name="Sun J.-M."/>
        </authorList>
    </citation>
    <scope>NUCLEOTIDE SEQUENCE</scope>
    <source>
        <strain evidence="7">Adult_tree_wgs_1</strain>
        <tissue evidence="7">Leaves</tissue>
    </source>
</reference>
<feature type="domain" description="Disease resistance R13L4/SHOC-2-like LRR" evidence="6">
    <location>
        <begin position="180"/>
        <end position="408"/>
    </location>
</feature>
<evidence type="ECO:0000313" key="8">
    <source>
        <dbReference type="Proteomes" id="UP000626092"/>
    </source>
</evidence>
<dbReference type="Gene3D" id="1.20.5.4130">
    <property type="match status" value="1"/>
</dbReference>
<gene>
    <name evidence="7" type="ORF">RHSIM_Rhsim02G0078800</name>
</gene>
<evidence type="ECO:0000256" key="1">
    <source>
        <dbReference type="ARBA" id="ARBA00022737"/>
    </source>
</evidence>
<proteinExistence type="predicted"/>
<evidence type="ECO:0000256" key="4">
    <source>
        <dbReference type="ARBA" id="ARBA00022840"/>
    </source>
</evidence>
<keyword evidence="3" id="KW-0611">Plant defense</keyword>
<evidence type="ECO:0000259" key="6">
    <source>
        <dbReference type="Pfam" id="PF23598"/>
    </source>
</evidence>
<dbReference type="AlphaFoldDB" id="A0A834LSH3"/>
<dbReference type="InterPro" id="IPR055414">
    <property type="entry name" value="LRR_R13L4/SHOC2-like"/>
</dbReference>
<feature type="domain" description="Disease resistance N-terminal" evidence="5">
    <location>
        <begin position="6"/>
        <end position="97"/>
    </location>
</feature>
<name>A0A834LSH3_RHOSS</name>
<dbReference type="InterPro" id="IPR032675">
    <property type="entry name" value="LRR_dom_sf"/>
</dbReference>
<dbReference type="PANTHER" id="PTHR19338">
    <property type="entry name" value="TRANSLOCASE OF INNER MITOCHONDRIAL MEMBRANE 13 HOMOLOG"/>
    <property type="match status" value="1"/>
</dbReference>
<evidence type="ECO:0000259" key="5">
    <source>
        <dbReference type="Pfam" id="PF18052"/>
    </source>
</evidence>
<dbReference type="SUPFAM" id="SSF52058">
    <property type="entry name" value="L domain-like"/>
    <property type="match status" value="1"/>
</dbReference>
<dbReference type="PANTHER" id="PTHR19338:SF32">
    <property type="entry name" value="OS06G0287500 PROTEIN"/>
    <property type="match status" value="1"/>
</dbReference>
<protein>
    <recommendedName>
        <fullName evidence="9">Rx N-terminal domain-containing protein</fullName>
    </recommendedName>
</protein>
<organism evidence="7 8">
    <name type="scientific">Rhododendron simsii</name>
    <name type="common">Sims's rhododendron</name>
    <dbReference type="NCBI Taxonomy" id="118357"/>
    <lineage>
        <taxon>Eukaryota</taxon>
        <taxon>Viridiplantae</taxon>
        <taxon>Streptophyta</taxon>
        <taxon>Embryophyta</taxon>
        <taxon>Tracheophyta</taxon>
        <taxon>Spermatophyta</taxon>
        <taxon>Magnoliopsida</taxon>
        <taxon>eudicotyledons</taxon>
        <taxon>Gunneridae</taxon>
        <taxon>Pentapetalae</taxon>
        <taxon>asterids</taxon>
        <taxon>Ericales</taxon>
        <taxon>Ericaceae</taxon>
        <taxon>Ericoideae</taxon>
        <taxon>Rhodoreae</taxon>
        <taxon>Rhododendron</taxon>
    </lineage>
</organism>